<name>A0A4R6KMW7_9ACTN</name>
<dbReference type="EMBL" id="SNWQ01000002">
    <property type="protein sequence ID" value="TDO52621.1"/>
    <property type="molecule type" value="Genomic_DNA"/>
</dbReference>
<evidence type="ECO:0000256" key="1">
    <source>
        <dbReference type="SAM" id="MobiDB-lite"/>
    </source>
</evidence>
<evidence type="ECO:0000313" key="2">
    <source>
        <dbReference type="EMBL" id="TDO52621.1"/>
    </source>
</evidence>
<proteinExistence type="predicted"/>
<dbReference type="RefSeq" id="WP_133799024.1">
    <property type="nucleotide sequence ID" value="NZ_SNWQ01000002.1"/>
</dbReference>
<dbReference type="Proteomes" id="UP000295388">
    <property type="component" value="Unassembled WGS sequence"/>
</dbReference>
<evidence type="ECO:0000313" key="3">
    <source>
        <dbReference type="Proteomes" id="UP000295388"/>
    </source>
</evidence>
<keyword evidence="3" id="KW-1185">Reference proteome</keyword>
<dbReference type="AlphaFoldDB" id="A0A4R6KMW7"/>
<protein>
    <submittedName>
        <fullName evidence="2">Uncharacterized protein</fullName>
    </submittedName>
</protein>
<feature type="region of interest" description="Disordered" evidence="1">
    <location>
        <begin position="80"/>
        <end position="99"/>
    </location>
</feature>
<reference evidence="2 3" key="1">
    <citation type="submission" date="2019-03" db="EMBL/GenBank/DDBJ databases">
        <title>Genomic Encyclopedia of Type Strains, Phase III (KMG-III): the genomes of soil and plant-associated and newly described type strains.</title>
        <authorList>
            <person name="Whitman W."/>
        </authorList>
    </citation>
    <scope>NUCLEOTIDE SEQUENCE [LARGE SCALE GENOMIC DNA]</scope>
    <source>
        <strain evidence="2 3">VKM Ac-2527</strain>
    </source>
</reference>
<accession>A0A4R6KMW7</accession>
<gene>
    <name evidence="2" type="ORF">EV643_102460</name>
</gene>
<comment type="caution">
    <text evidence="2">The sequence shown here is derived from an EMBL/GenBank/DDBJ whole genome shotgun (WGS) entry which is preliminary data.</text>
</comment>
<sequence length="99" mass="11104">MKNLLDYDDDESILTALRLTPDTKLQSHIVTLLDLRNHASGWMAEQWQSVLLLAVRVRDERRQLSRAVDDATCPVTVRPLTDAELADGDTPSSSKDEIS</sequence>
<organism evidence="2 3">
    <name type="scientific">Kribbella caucasensis</name>
    <dbReference type="NCBI Taxonomy" id="2512215"/>
    <lineage>
        <taxon>Bacteria</taxon>
        <taxon>Bacillati</taxon>
        <taxon>Actinomycetota</taxon>
        <taxon>Actinomycetes</taxon>
        <taxon>Propionibacteriales</taxon>
        <taxon>Kribbellaceae</taxon>
        <taxon>Kribbella</taxon>
    </lineage>
</organism>